<reference evidence="2" key="1">
    <citation type="submission" date="2018-05" db="EMBL/GenBank/DDBJ databases">
        <authorList>
            <person name="Lanie J.A."/>
            <person name="Ng W.-L."/>
            <person name="Kazmierczak K.M."/>
            <person name="Andrzejewski T.M."/>
            <person name="Davidsen T.M."/>
            <person name="Wayne K.J."/>
            <person name="Tettelin H."/>
            <person name="Glass J.I."/>
            <person name="Rusch D."/>
            <person name="Podicherti R."/>
            <person name="Tsui H.-C.T."/>
            <person name="Winkler M.E."/>
        </authorList>
    </citation>
    <scope>NUCLEOTIDE SEQUENCE</scope>
</reference>
<dbReference type="InterPro" id="IPR007172">
    <property type="entry name" value="DUF374"/>
</dbReference>
<dbReference type="Pfam" id="PF04028">
    <property type="entry name" value="DUF374"/>
    <property type="match status" value="1"/>
</dbReference>
<proteinExistence type="predicted"/>
<gene>
    <name evidence="2" type="ORF">METZ01_LOCUS232726</name>
</gene>
<protein>
    <recommendedName>
        <fullName evidence="1">DUF374 domain-containing protein</fullName>
    </recommendedName>
</protein>
<organism evidence="2">
    <name type="scientific">marine metagenome</name>
    <dbReference type="NCBI Taxonomy" id="408172"/>
    <lineage>
        <taxon>unclassified sequences</taxon>
        <taxon>metagenomes</taxon>
        <taxon>ecological metagenomes</taxon>
    </lineage>
</organism>
<feature type="domain" description="DUF374" evidence="1">
    <location>
        <begin position="15"/>
        <end position="71"/>
    </location>
</feature>
<sequence length="158" mass="17503">MGLSNNNYYGLAGNHHPDAEIISRIGKKLGWNVLRGSSTDGGKKAYDDMLEILQKPTTVFAITPDGPQGPAKIPKAGTIRAAQKTGALIIPTSGQSTRRWSFKNWDTFYLTKPFGRTALFFGKPIFFDKKQDFAECQKILKSALDKLEKKVEAHIGME</sequence>
<name>A0A382GYD5_9ZZZZ</name>
<evidence type="ECO:0000259" key="1">
    <source>
        <dbReference type="Pfam" id="PF04028"/>
    </source>
</evidence>
<dbReference type="AlphaFoldDB" id="A0A382GYD5"/>
<evidence type="ECO:0000313" key="2">
    <source>
        <dbReference type="EMBL" id="SVB79872.1"/>
    </source>
</evidence>
<dbReference type="SUPFAM" id="SSF69593">
    <property type="entry name" value="Glycerol-3-phosphate (1)-acyltransferase"/>
    <property type="match status" value="1"/>
</dbReference>
<accession>A0A382GYD5</accession>
<dbReference type="EMBL" id="UINC01058047">
    <property type="protein sequence ID" value="SVB79872.1"/>
    <property type="molecule type" value="Genomic_DNA"/>
</dbReference>